<sequence>MSAKQDNDALSWAGDDDPTLVAGDVDHAANGPATSVAAATPELPEGWTVAGTGTGSGTGAETAPTTISDAAATRVSTPHEADSTELMAPPSSVALVGMGVLAGIYLLYTVGWFIGTSRVGNPIADPVGQFMFSLGAWLAVIAPLVWFGAVYWLTTDRPRLRVLWLLIGVVLLAPLPFIFGVGTI</sequence>
<dbReference type="Proteomes" id="UP001501803">
    <property type="component" value="Unassembled WGS sequence"/>
</dbReference>
<evidence type="ECO:0000313" key="4">
    <source>
        <dbReference type="Proteomes" id="UP001501803"/>
    </source>
</evidence>
<reference evidence="4" key="1">
    <citation type="journal article" date="2019" name="Int. J. Syst. Evol. Microbiol.">
        <title>The Global Catalogue of Microorganisms (GCM) 10K type strain sequencing project: providing services to taxonomists for standard genome sequencing and annotation.</title>
        <authorList>
            <consortium name="The Broad Institute Genomics Platform"/>
            <consortium name="The Broad Institute Genome Sequencing Center for Infectious Disease"/>
            <person name="Wu L."/>
            <person name="Ma J."/>
        </authorList>
    </citation>
    <scope>NUCLEOTIDE SEQUENCE [LARGE SCALE GENOMIC DNA]</scope>
    <source>
        <strain evidence="4">JCM 17021</strain>
    </source>
</reference>
<evidence type="ECO:0008006" key="5">
    <source>
        <dbReference type="Google" id="ProtNLM"/>
    </source>
</evidence>
<dbReference type="RefSeq" id="WP_345063496.1">
    <property type="nucleotide sequence ID" value="NZ_BAABCN010000002.1"/>
</dbReference>
<evidence type="ECO:0000256" key="2">
    <source>
        <dbReference type="SAM" id="Phobius"/>
    </source>
</evidence>
<keyword evidence="2" id="KW-0812">Transmembrane</keyword>
<name>A0ABP7KBQ2_9MICO</name>
<accession>A0ABP7KBQ2</accession>
<feature type="transmembrane region" description="Helical" evidence="2">
    <location>
        <begin position="93"/>
        <end position="114"/>
    </location>
</feature>
<feature type="region of interest" description="Disordered" evidence="1">
    <location>
        <begin position="1"/>
        <end position="25"/>
    </location>
</feature>
<feature type="transmembrane region" description="Helical" evidence="2">
    <location>
        <begin position="162"/>
        <end position="182"/>
    </location>
</feature>
<protein>
    <recommendedName>
        <fullName evidence="5">DNA polymerase III subunit gamma/tau</fullName>
    </recommendedName>
</protein>
<keyword evidence="2" id="KW-0472">Membrane</keyword>
<dbReference type="EMBL" id="BAABCN010000002">
    <property type="protein sequence ID" value="GAA3870796.1"/>
    <property type="molecule type" value="Genomic_DNA"/>
</dbReference>
<gene>
    <name evidence="3" type="ORF">GCM10022381_12410</name>
</gene>
<keyword evidence="4" id="KW-1185">Reference proteome</keyword>
<comment type="caution">
    <text evidence="3">The sequence shown here is derived from an EMBL/GenBank/DDBJ whole genome shotgun (WGS) entry which is preliminary data.</text>
</comment>
<keyword evidence="2" id="KW-1133">Transmembrane helix</keyword>
<proteinExistence type="predicted"/>
<evidence type="ECO:0000256" key="1">
    <source>
        <dbReference type="SAM" id="MobiDB-lite"/>
    </source>
</evidence>
<organism evidence="3 4">
    <name type="scientific">Leifsonia kafniensis</name>
    <dbReference type="NCBI Taxonomy" id="475957"/>
    <lineage>
        <taxon>Bacteria</taxon>
        <taxon>Bacillati</taxon>
        <taxon>Actinomycetota</taxon>
        <taxon>Actinomycetes</taxon>
        <taxon>Micrococcales</taxon>
        <taxon>Microbacteriaceae</taxon>
        <taxon>Leifsonia</taxon>
    </lineage>
</organism>
<evidence type="ECO:0000313" key="3">
    <source>
        <dbReference type="EMBL" id="GAA3870796.1"/>
    </source>
</evidence>
<feature type="transmembrane region" description="Helical" evidence="2">
    <location>
        <begin position="134"/>
        <end position="153"/>
    </location>
</feature>